<evidence type="ECO:0000256" key="1">
    <source>
        <dbReference type="SAM" id="MobiDB-lite"/>
    </source>
</evidence>
<dbReference type="EMBL" id="JBJUIK010000004">
    <property type="protein sequence ID" value="KAL3529716.1"/>
    <property type="molecule type" value="Genomic_DNA"/>
</dbReference>
<name>A0ABD3AD62_9GENT</name>
<comment type="caution">
    <text evidence="2">The sequence shown here is derived from an EMBL/GenBank/DDBJ whole genome shotgun (WGS) entry which is preliminary data.</text>
</comment>
<keyword evidence="3" id="KW-1185">Reference proteome</keyword>
<proteinExistence type="predicted"/>
<dbReference type="PANTHER" id="PTHR13464:SF0">
    <property type="entry name" value="SAP30-BINDING PROTEIN"/>
    <property type="match status" value="1"/>
</dbReference>
<evidence type="ECO:0000313" key="2">
    <source>
        <dbReference type="EMBL" id="KAL3529716.1"/>
    </source>
</evidence>
<accession>A0ABD3AD62</accession>
<reference evidence="2 3" key="1">
    <citation type="submission" date="2024-11" db="EMBL/GenBank/DDBJ databases">
        <title>A near-complete genome assembly of Cinchona calisaya.</title>
        <authorList>
            <person name="Lian D.C."/>
            <person name="Zhao X.W."/>
            <person name="Wei L."/>
        </authorList>
    </citation>
    <scope>NUCLEOTIDE SEQUENCE [LARGE SCALE GENOMIC DNA]</scope>
    <source>
        <tissue evidence="2">Nenye</tissue>
    </source>
</reference>
<dbReference type="Proteomes" id="UP001630127">
    <property type="component" value="Unassembled WGS sequence"/>
</dbReference>
<dbReference type="PANTHER" id="PTHR13464">
    <property type="entry name" value="TRANSCRIPTIONAL REGULATOR PROTEIN HCNGP"/>
    <property type="match status" value="1"/>
</dbReference>
<organism evidence="2 3">
    <name type="scientific">Cinchona calisaya</name>
    <dbReference type="NCBI Taxonomy" id="153742"/>
    <lineage>
        <taxon>Eukaryota</taxon>
        <taxon>Viridiplantae</taxon>
        <taxon>Streptophyta</taxon>
        <taxon>Embryophyta</taxon>
        <taxon>Tracheophyta</taxon>
        <taxon>Spermatophyta</taxon>
        <taxon>Magnoliopsida</taxon>
        <taxon>eudicotyledons</taxon>
        <taxon>Gunneridae</taxon>
        <taxon>Pentapetalae</taxon>
        <taxon>asterids</taxon>
        <taxon>lamiids</taxon>
        <taxon>Gentianales</taxon>
        <taxon>Rubiaceae</taxon>
        <taxon>Cinchonoideae</taxon>
        <taxon>Cinchoneae</taxon>
        <taxon>Cinchona</taxon>
    </lineage>
</organism>
<protein>
    <submittedName>
        <fullName evidence="2">Uncharacterized protein</fullName>
    </submittedName>
</protein>
<dbReference type="AlphaFoldDB" id="A0ABD3AD62"/>
<evidence type="ECO:0000313" key="3">
    <source>
        <dbReference type="Proteomes" id="UP001630127"/>
    </source>
</evidence>
<gene>
    <name evidence="2" type="ORF">ACH5RR_009038</name>
</gene>
<dbReference type="InterPro" id="IPR012479">
    <property type="entry name" value="SAP30BP"/>
</dbReference>
<dbReference type="Pfam" id="PF07818">
    <property type="entry name" value="HCNGP"/>
    <property type="match status" value="1"/>
</dbReference>
<feature type="compositionally biased region" description="Basic and acidic residues" evidence="1">
    <location>
        <begin position="274"/>
        <end position="285"/>
    </location>
</feature>
<feature type="region of interest" description="Disordered" evidence="1">
    <location>
        <begin position="274"/>
        <end position="294"/>
    </location>
</feature>
<sequence>MSSCTTIAGYSIEGQDIKHCYNFAQSGCHDFFVARTIVDEFGARTSIMLLEILEQLVVLLLACTIVVKRREARPEDGKRGTNYDEEKPSFFGEEIGDLRKDLRRLTDLGEQGEFVDWASSDIFGNLCLIACASTFDHQAQLELEEEDEDESQESEAITLLSIYGYEEEIEGEDEANNEENSSLALQEEKGDEVAMSLEPEEKISKFLRLKKIKSYNAEVHKRKEYQNPDFLWHAMIYHDIDEIGSCFSEDVFDPHGYNKSDFHDVIEVDTRLEMERKEQEKKQSPKIDFLPAGT</sequence>